<dbReference type="Gene3D" id="3.40.30.10">
    <property type="entry name" value="Glutaredoxin"/>
    <property type="match status" value="1"/>
</dbReference>
<dbReference type="InterPro" id="IPR014025">
    <property type="entry name" value="Glutaredoxin_subgr"/>
</dbReference>
<evidence type="ECO:0000313" key="2">
    <source>
        <dbReference type="EMBL" id="CAB5221441.1"/>
    </source>
</evidence>
<dbReference type="InterPro" id="IPR036249">
    <property type="entry name" value="Thioredoxin-like_sf"/>
</dbReference>
<accession>A0A6J7WTX4</accession>
<dbReference type="EMBL" id="LR798287">
    <property type="protein sequence ID" value="CAB5221441.1"/>
    <property type="molecule type" value="Genomic_DNA"/>
</dbReference>
<name>A0A6J7WTX4_9CAUD</name>
<organism evidence="2">
    <name type="scientific">uncultured Caudovirales phage</name>
    <dbReference type="NCBI Taxonomy" id="2100421"/>
    <lineage>
        <taxon>Viruses</taxon>
        <taxon>Duplodnaviria</taxon>
        <taxon>Heunggongvirae</taxon>
        <taxon>Uroviricota</taxon>
        <taxon>Caudoviricetes</taxon>
        <taxon>Peduoviridae</taxon>
        <taxon>Maltschvirus</taxon>
        <taxon>Maltschvirus maltsch</taxon>
    </lineage>
</organism>
<protein>
    <submittedName>
        <fullName evidence="2">GrxC Glutaredoxin and related proteins</fullName>
    </submittedName>
</protein>
<gene>
    <name evidence="2" type="ORF">UFOVP245_156</name>
</gene>
<dbReference type="SUPFAM" id="SSF52833">
    <property type="entry name" value="Thioredoxin-like"/>
    <property type="match status" value="1"/>
</dbReference>
<evidence type="ECO:0000259" key="1">
    <source>
        <dbReference type="Pfam" id="PF00462"/>
    </source>
</evidence>
<dbReference type="Pfam" id="PF00462">
    <property type="entry name" value="Glutaredoxin"/>
    <property type="match status" value="1"/>
</dbReference>
<dbReference type="InterPro" id="IPR002109">
    <property type="entry name" value="Glutaredoxin"/>
</dbReference>
<dbReference type="PRINTS" id="PR00160">
    <property type="entry name" value="GLUTAREDOXIN"/>
</dbReference>
<feature type="domain" description="Glutaredoxin" evidence="1">
    <location>
        <begin position="2"/>
        <end position="55"/>
    </location>
</feature>
<proteinExistence type="predicted"/>
<reference evidence="2" key="1">
    <citation type="submission" date="2020-05" db="EMBL/GenBank/DDBJ databases">
        <authorList>
            <person name="Chiriac C."/>
            <person name="Salcher M."/>
            <person name="Ghai R."/>
            <person name="Kavagutti S V."/>
        </authorList>
    </citation>
    <scope>NUCLEOTIDE SEQUENCE</scope>
</reference>
<sequence length="80" mass="8958">MIEVYGKDGCTYCEKAVSLLNQHSMKFTYYKLGEDISLDAFKKKFPGQKTVPVVTTYGFNIGGYEALKGYIEETAGNYGH</sequence>
<dbReference type="PROSITE" id="PS51354">
    <property type="entry name" value="GLUTAREDOXIN_2"/>
    <property type="match status" value="1"/>
</dbReference>